<dbReference type="Gene3D" id="2.40.40.20">
    <property type="match status" value="1"/>
</dbReference>
<dbReference type="Pfam" id="PF04879">
    <property type="entry name" value="Molybdop_Fe4S4"/>
    <property type="match status" value="1"/>
</dbReference>
<dbReference type="CDD" id="cd00207">
    <property type="entry name" value="fer2"/>
    <property type="match status" value="1"/>
</dbReference>
<dbReference type="InterPro" id="IPR023753">
    <property type="entry name" value="FAD/NAD-binding_dom"/>
</dbReference>
<dbReference type="InterPro" id="IPR028261">
    <property type="entry name" value="DPD_II"/>
</dbReference>
<organism evidence="14 15">
    <name type="scientific">Shewanella bicestrii</name>
    <dbReference type="NCBI Taxonomy" id="2018305"/>
    <lineage>
        <taxon>Bacteria</taxon>
        <taxon>Pseudomonadati</taxon>
        <taxon>Pseudomonadota</taxon>
        <taxon>Gammaproteobacteria</taxon>
        <taxon>Alteromonadales</taxon>
        <taxon>Shewanellaceae</taxon>
        <taxon>Shewanella</taxon>
    </lineage>
</organism>
<dbReference type="InterPro" id="IPR027467">
    <property type="entry name" value="MopterinOxRdtase_cofactor_BS"/>
</dbReference>
<dbReference type="InterPro" id="IPR009010">
    <property type="entry name" value="Asp_de-COase-like_dom_sf"/>
</dbReference>
<dbReference type="Proteomes" id="UP000198367">
    <property type="component" value="Chromosome"/>
</dbReference>
<dbReference type="SUPFAM" id="SSF54292">
    <property type="entry name" value="2Fe-2S ferredoxin-like"/>
    <property type="match status" value="1"/>
</dbReference>
<comment type="cofactor">
    <cofactor evidence="1">
        <name>Mo-bis(molybdopterin guanine dinucleotide)</name>
        <dbReference type="ChEBI" id="CHEBI:60539"/>
    </cofactor>
</comment>
<dbReference type="Gene3D" id="3.30.70.20">
    <property type="match status" value="1"/>
</dbReference>
<dbReference type="PROSITE" id="PS00198">
    <property type="entry name" value="4FE4S_FER_1"/>
    <property type="match status" value="1"/>
</dbReference>
<dbReference type="KEGG" id="sbj:CF168_04285"/>
<dbReference type="PROSITE" id="PS51669">
    <property type="entry name" value="4FE4S_MOW_BIS_MGD"/>
    <property type="match status" value="1"/>
</dbReference>
<dbReference type="GO" id="GO:0046872">
    <property type="term" value="F:metal ion binding"/>
    <property type="evidence" value="ECO:0007669"/>
    <property type="project" value="UniProtKB-KW"/>
</dbReference>
<dbReference type="PANTHER" id="PTHR43742">
    <property type="entry name" value="TRIMETHYLAMINE-N-OXIDE REDUCTASE"/>
    <property type="match status" value="1"/>
</dbReference>
<dbReference type="PROSITE" id="PS51085">
    <property type="entry name" value="2FE2S_FER_2"/>
    <property type="match status" value="1"/>
</dbReference>
<dbReference type="InterPro" id="IPR009051">
    <property type="entry name" value="Helical_ferredxn"/>
</dbReference>
<evidence type="ECO:0000256" key="5">
    <source>
        <dbReference type="ARBA" id="ARBA00022505"/>
    </source>
</evidence>
<dbReference type="Pfam" id="PF07992">
    <property type="entry name" value="Pyr_redox_2"/>
    <property type="match status" value="1"/>
</dbReference>
<dbReference type="InterPro" id="IPR017900">
    <property type="entry name" value="4Fe4S_Fe_S_CS"/>
</dbReference>
<dbReference type="InterPro" id="IPR036010">
    <property type="entry name" value="2Fe-2S_ferredoxin-like_sf"/>
</dbReference>
<keyword evidence="4" id="KW-0004">4Fe-4S</keyword>
<dbReference type="SUPFAM" id="SSF51971">
    <property type="entry name" value="Nucleotide-binding domain"/>
    <property type="match status" value="1"/>
</dbReference>
<comment type="similarity">
    <text evidence="2">In the C-terminal section; belongs to the prokaryotic molybdopterin-containing oxidoreductase family.</text>
</comment>
<dbReference type="Pfam" id="PF13510">
    <property type="entry name" value="Fer2_4"/>
    <property type="match status" value="1"/>
</dbReference>
<dbReference type="Gene3D" id="2.20.25.90">
    <property type="entry name" value="ADC-like domains"/>
    <property type="match status" value="1"/>
</dbReference>
<keyword evidence="15" id="KW-1185">Reference proteome</keyword>
<evidence type="ECO:0000256" key="10">
    <source>
        <dbReference type="ARBA" id="ARBA00023075"/>
    </source>
</evidence>
<dbReference type="Gene3D" id="1.10.1060.10">
    <property type="entry name" value="Alpha-helical ferredoxin"/>
    <property type="match status" value="1"/>
</dbReference>
<keyword evidence="6" id="KW-0479">Metal-binding</keyword>
<sequence>MIELNIDNHSVTAEPSETLLQAARKAGIAIPSLCEPTDATRQLGAAPNADKQDCNLCLVQIENTDASLRCVKACETPAEAGMKVITQSAYLTKQRQAALSTILTDHFADCEAPCQQACPAGVDVQTYLYHIAQGDHTQAIKVIKDTLPLPLSIGRVCPAFCETECRRGLVDDPIAIRQLKRHAADLDLADDEQSGSYQPLRLADTGKKIAIIGAGPAGLSAGYYLSNQGHHVEIFEAMPKAGGWLRYGIPEYRLPKAILDKEIELLCRNGLTIHTDTRLGHEIHLAQLVADFDAVCLAIGAQKAVPMNYKGSELAGCYLGVDFLKDHCLDKQLKLGKKVAVIGGGNTAIDCARTAVREGCDVTLIYRRTRAEMPAEAYEVHEAEVEGVKFHFLTNPIENHSDANGQVEAVTFSKMALGEADASGRRAPVDTGETFTEAFDTVIAAVSQAPDLSFMQDPLGQLSHGELALSRWNTLIGCEQTMSSGVEKLFVMGDARRGPATAVAAIGDGRKAAIAIDKMLKIGLSCDLHAHEFNSVKTIPSALIPNTLIPNALKQTETRSKAGSTLYPHTPRQPRLKMPELTALQRLLNYSEVELGFPADAAMQEAARCLECACQANTDCKLRDYATDYGVEAKRLATENARRFSVDKSAPFIQFDANRCISCGKCVDVCQQQSGHCAIQFSQDSYQALPQEMTQHMERRAPRVGFSASMADSQCVQCGNCVQVCPTGALVDARDKRQGDSTELKTASTICTYCGVGCRLDLKIDPNANRIRHIEGNKDSVVNQGMLCVKGRFGFDFIHSDKRLTTPLIRKNGELQPSSWPEAIAYVAKRLTEIKQKDGSNALASLASAKATNEDNFVLQKFVRSVLGTNNIDHCARLCHSSTVTGLQQSIGSGAMTNDIPSIKDSDVIFILGSDTTCAHPIIASKIQQAVMQHGARLLVADPKRVGIAEKAELYVAHRPGTDVMLLNAIMAEIIRNDWQDKAYIAERTEGIEALYAELAKEDYSLENAALITGVKAEDIARLARTIGTAQKTAVYYAMGITQHTTGHDNVTAISNLQLLCGNIGVSGAGINPLRGQSNVQGACDMGALPNYFTGYQKVTDIHARMRFEDHWQTPLSGEIGVTATHMMHDIAKGNIKALYVMGENPVLSDPDQAHVLNALSKIEFLVVQDIFLTETAELAHVVLPAAAFVEKRGHFTNTERRVQRLEQALASPGEALPDWQIVQAVANAMGANWDYANEEAIWCEINELTPQYRGIRWDRLSANAEGQISQGIQWPCPDENHPGTPIMHQNQFTRGLGLFTPVSYRLPAEMPCNEYPLTLSTGRLLEQFHTGTLTRKTPGLDLLGAPKVMISVYDAEQLGINNGDKLRLTTRRGEIEIDAFVTKRAQAGVLFLPFHFVEAAANKLTINALDPVAYIPEYKVCAVRAEKVTEKITVKVSEPA</sequence>
<dbReference type="InterPro" id="IPR041925">
    <property type="entry name" value="CT_Formate-Dh_H"/>
</dbReference>
<accession>A0A220UJS7</accession>
<dbReference type="Gene3D" id="3.40.50.740">
    <property type="match status" value="1"/>
</dbReference>
<evidence type="ECO:0000259" key="11">
    <source>
        <dbReference type="PROSITE" id="PS51085"/>
    </source>
</evidence>
<evidence type="ECO:0000256" key="2">
    <source>
        <dbReference type="ARBA" id="ARBA00007023"/>
    </source>
</evidence>
<evidence type="ECO:0000256" key="9">
    <source>
        <dbReference type="ARBA" id="ARBA00023014"/>
    </source>
</evidence>
<dbReference type="FunFam" id="3.30.70.20:FF:000035">
    <property type="entry name" value="Iron hydrogenase 1"/>
    <property type="match status" value="1"/>
</dbReference>
<evidence type="ECO:0000256" key="1">
    <source>
        <dbReference type="ARBA" id="ARBA00001942"/>
    </source>
</evidence>
<dbReference type="CDD" id="cd02790">
    <property type="entry name" value="MopB_CT_Formate-Dh_H"/>
    <property type="match status" value="1"/>
</dbReference>
<evidence type="ECO:0000256" key="6">
    <source>
        <dbReference type="ARBA" id="ARBA00022723"/>
    </source>
</evidence>
<keyword evidence="7" id="KW-0677">Repeat</keyword>
<evidence type="ECO:0000259" key="12">
    <source>
        <dbReference type="PROSITE" id="PS51379"/>
    </source>
</evidence>
<dbReference type="PROSITE" id="PS00551">
    <property type="entry name" value="MOLYBDOPTERIN_PROK_1"/>
    <property type="match status" value="1"/>
</dbReference>
<protein>
    <submittedName>
        <fullName evidence="14">Formate dehydrogenase subunit alpha</fullName>
    </submittedName>
</protein>
<dbReference type="InterPro" id="IPR006478">
    <property type="entry name" value="Formate_DH_asu"/>
</dbReference>
<dbReference type="PROSITE" id="PS51379">
    <property type="entry name" value="4FE4S_FER_2"/>
    <property type="match status" value="2"/>
</dbReference>
<dbReference type="Gene3D" id="3.40.228.10">
    <property type="entry name" value="Dimethylsulfoxide Reductase, domain 2"/>
    <property type="match status" value="1"/>
</dbReference>
<feature type="domain" description="4Fe-4S ferredoxin-type" evidence="12">
    <location>
        <begin position="706"/>
        <end position="736"/>
    </location>
</feature>
<proteinExistence type="inferred from homology"/>
<dbReference type="GO" id="GO:0043546">
    <property type="term" value="F:molybdopterin cofactor binding"/>
    <property type="evidence" value="ECO:0007669"/>
    <property type="project" value="InterPro"/>
</dbReference>
<dbReference type="SUPFAM" id="SSF50692">
    <property type="entry name" value="ADC-like"/>
    <property type="match status" value="1"/>
</dbReference>
<dbReference type="GO" id="GO:0015942">
    <property type="term" value="P:formate metabolic process"/>
    <property type="evidence" value="ECO:0007669"/>
    <property type="project" value="InterPro"/>
</dbReference>
<reference evidence="14 15" key="1">
    <citation type="submission" date="2017-07" db="EMBL/GenBank/DDBJ databases">
        <title>Phenotypical and genomic characterization of a clinical isolate of Shewanella bicestrii sp. nov. producing an extended-spectrum beta-lactamase and a new oxacillinase variant.</title>
        <authorList>
            <person name="Jousset A.B."/>
            <person name="Bonnin R.A."/>
            <person name="Girlich D."/>
            <person name="Dabos L."/>
            <person name="Potron A."/>
            <person name="Dortet L."/>
            <person name="Glaser P."/>
            <person name="Naas T."/>
        </authorList>
    </citation>
    <scope>NUCLEOTIDE SEQUENCE [LARGE SCALE GENOMIC DNA]</scope>
    <source>
        <strain evidence="14 15">JAB-1</strain>
    </source>
</reference>
<dbReference type="InterPro" id="IPR001041">
    <property type="entry name" value="2Fe-2S_ferredoxin-type"/>
</dbReference>
<evidence type="ECO:0000313" key="14">
    <source>
        <dbReference type="EMBL" id="ASK68152.1"/>
    </source>
</evidence>
<dbReference type="NCBIfam" id="TIGR01591">
    <property type="entry name" value="Fdh-alpha"/>
    <property type="match status" value="1"/>
</dbReference>
<keyword evidence="9" id="KW-0411">Iron-sulfur</keyword>
<dbReference type="InterPro" id="IPR006656">
    <property type="entry name" value="Mopterin_OxRdtase"/>
</dbReference>
<dbReference type="InterPro" id="IPR006963">
    <property type="entry name" value="Mopterin_OxRdtase_4Fe-4S_dom"/>
</dbReference>
<dbReference type="Gene3D" id="3.50.50.60">
    <property type="entry name" value="FAD/NAD(P)-binding domain"/>
    <property type="match status" value="2"/>
</dbReference>
<name>A0A220UJS7_9GAMM</name>
<dbReference type="SUPFAM" id="SSF53706">
    <property type="entry name" value="Formate dehydrogenase/DMSO reductase, domains 1-3"/>
    <property type="match status" value="1"/>
</dbReference>
<keyword evidence="10" id="KW-0830">Ubiquinone</keyword>
<keyword evidence="5" id="KW-0500">Molybdenum</keyword>
<dbReference type="Pfam" id="PF00384">
    <property type="entry name" value="Molybdopterin"/>
    <property type="match status" value="1"/>
</dbReference>
<feature type="domain" description="4Fe-4S Mo/W bis-MGD-type" evidence="13">
    <location>
        <begin position="744"/>
        <end position="802"/>
    </location>
</feature>
<dbReference type="InterPro" id="IPR006657">
    <property type="entry name" value="MoPterin_dinucl-bd_dom"/>
</dbReference>
<dbReference type="InterPro" id="IPR041924">
    <property type="entry name" value="Formate_Dh-H_N"/>
</dbReference>
<evidence type="ECO:0000259" key="13">
    <source>
        <dbReference type="PROSITE" id="PS51669"/>
    </source>
</evidence>
<keyword evidence="8" id="KW-0408">Iron</keyword>
<dbReference type="InterPro" id="IPR050612">
    <property type="entry name" value="Prok_Mopterin_Oxidored"/>
</dbReference>
<dbReference type="EMBL" id="CP022358">
    <property type="protein sequence ID" value="ASK68152.1"/>
    <property type="molecule type" value="Genomic_DNA"/>
</dbReference>
<dbReference type="InterPro" id="IPR036188">
    <property type="entry name" value="FAD/NAD-bd_sf"/>
</dbReference>
<dbReference type="CDD" id="cd02753">
    <property type="entry name" value="MopB_Formate-Dh-H"/>
    <property type="match status" value="1"/>
</dbReference>
<feature type="domain" description="4Fe-4S ferredoxin-type" evidence="12">
    <location>
        <begin position="651"/>
        <end position="674"/>
    </location>
</feature>
<comment type="similarity">
    <text evidence="3">Belongs to the prokaryotic molybdopterin-containing oxidoreductase family.</text>
</comment>
<evidence type="ECO:0000256" key="8">
    <source>
        <dbReference type="ARBA" id="ARBA00023004"/>
    </source>
</evidence>
<evidence type="ECO:0000256" key="3">
    <source>
        <dbReference type="ARBA" id="ARBA00010312"/>
    </source>
</evidence>
<dbReference type="RefSeq" id="WP_089067091.1">
    <property type="nucleotide sequence ID" value="NZ_CP022358.1"/>
</dbReference>
<dbReference type="PANTHER" id="PTHR43742:SF2">
    <property type="entry name" value="ASSIMILATORY NITRATE REDUCTASE CATALYTIC SUBUNIT"/>
    <property type="match status" value="1"/>
</dbReference>
<dbReference type="SMART" id="SM00926">
    <property type="entry name" value="Molybdop_Fe4S4"/>
    <property type="match status" value="1"/>
</dbReference>
<dbReference type="GO" id="GO:0008863">
    <property type="term" value="F:formate dehydrogenase (NAD+) activity"/>
    <property type="evidence" value="ECO:0007669"/>
    <property type="project" value="InterPro"/>
</dbReference>
<evidence type="ECO:0000256" key="4">
    <source>
        <dbReference type="ARBA" id="ARBA00022485"/>
    </source>
</evidence>
<dbReference type="GO" id="GO:0051539">
    <property type="term" value="F:4 iron, 4 sulfur cluster binding"/>
    <property type="evidence" value="ECO:0007669"/>
    <property type="project" value="UniProtKB-KW"/>
</dbReference>
<gene>
    <name evidence="14" type="ORF">CF168_04285</name>
</gene>
<evidence type="ECO:0000256" key="7">
    <source>
        <dbReference type="ARBA" id="ARBA00022737"/>
    </source>
</evidence>
<dbReference type="Pfam" id="PF12838">
    <property type="entry name" value="Fer4_7"/>
    <property type="match status" value="1"/>
</dbReference>
<dbReference type="InterPro" id="IPR017896">
    <property type="entry name" value="4Fe4S_Fe-S-bd"/>
</dbReference>
<feature type="domain" description="2Fe-2S ferredoxin-type" evidence="11">
    <location>
        <begin position="1"/>
        <end position="90"/>
    </location>
</feature>
<dbReference type="Pfam" id="PF14691">
    <property type="entry name" value="Fer4_20"/>
    <property type="match status" value="1"/>
</dbReference>
<dbReference type="SUPFAM" id="SSF54862">
    <property type="entry name" value="4Fe-4S ferredoxins"/>
    <property type="match status" value="1"/>
</dbReference>
<evidence type="ECO:0000313" key="15">
    <source>
        <dbReference type="Proteomes" id="UP000198367"/>
    </source>
</evidence>
<dbReference type="PRINTS" id="PR00419">
    <property type="entry name" value="ADXRDTASE"/>
</dbReference>
<dbReference type="Pfam" id="PF01568">
    <property type="entry name" value="Molydop_binding"/>
    <property type="match status" value="1"/>
</dbReference>